<sequence length="84" mass="9035">MLAQSEQLQKVYDTKERSLGAWDTLNGAIAASRNEAANESHRPTSTPSAGERRAYDQGAIAPYIVALETAALIALAITLHLAKR</sequence>
<dbReference type="Proteomes" id="UP000253975">
    <property type="component" value="Unassembled WGS sequence"/>
</dbReference>
<feature type="region of interest" description="Disordered" evidence="1">
    <location>
        <begin position="32"/>
        <end position="53"/>
    </location>
</feature>
<protein>
    <submittedName>
        <fullName evidence="3">Uncharacterized protein</fullName>
    </submittedName>
</protein>
<gene>
    <name evidence="3" type="ORF">C1881_07760</name>
</gene>
<evidence type="ECO:0000256" key="2">
    <source>
        <dbReference type="SAM" id="Phobius"/>
    </source>
</evidence>
<comment type="caution">
    <text evidence="3">The sequence shown here is derived from an EMBL/GenBank/DDBJ whole genome shotgun (WGS) entry which is preliminary data.</text>
</comment>
<organism evidence="3 4">
    <name type="scientific">Slackia isoflavoniconvertens</name>
    <dbReference type="NCBI Taxonomy" id="572010"/>
    <lineage>
        <taxon>Bacteria</taxon>
        <taxon>Bacillati</taxon>
        <taxon>Actinomycetota</taxon>
        <taxon>Coriobacteriia</taxon>
        <taxon>Eggerthellales</taxon>
        <taxon>Eggerthellaceae</taxon>
        <taxon>Slackia</taxon>
    </lineage>
</organism>
<evidence type="ECO:0000256" key="1">
    <source>
        <dbReference type="SAM" id="MobiDB-lite"/>
    </source>
</evidence>
<keyword evidence="2" id="KW-0812">Transmembrane</keyword>
<dbReference type="AlphaFoldDB" id="A0A369LC79"/>
<proteinExistence type="predicted"/>
<evidence type="ECO:0000313" key="3">
    <source>
        <dbReference type="EMBL" id="RDB57243.1"/>
    </source>
</evidence>
<keyword evidence="2" id="KW-0472">Membrane</keyword>
<evidence type="ECO:0000313" key="4">
    <source>
        <dbReference type="Proteomes" id="UP000253975"/>
    </source>
</evidence>
<name>A0A369LC79_9ACTN</name>
<keyword evidence="2" id="KW-1133">Transmembrane helix</keyword>
<feature type="transmembrane region" description="Helical" evidence="2">
    <location>
        <begin position="60"/>
        <end position="82"/>
    </location>
</feature>
<reference evidence="3 4" key="1">
    <citation type="journal article" date="2018" name="Elife">
        <title>Discovery and characterization of a prevalent human gut bacterial enzyme sufficient for the inactivation of a family of plant toxins.</title>
        <authorList>
            <person name="Koppel N."/>
            <person name="Bisanz J.E."/>
            <person name="Pandelia M.E."/>
            <person name="Turnbaugh P.J."/>
            <person name="Balskus E.P."/>
        </authorList>
    </citation>
    <scope>NUCLEOTIDE SEQUENCE [LARGE SCALE GENOMIC DNA]</scope>
    <source>
        <strain evidence="3 4">OB21 GAM31</strain>
    </source>
</reference>
<dbReference type="EMBL" id="PPTO01000012">
    <property type="protein sequence ID" value="RDB57243.1"/>
    <property type="molecule type" value="Genomic_DNA"/>
</dbReference>
<accession>A0A369LC79</accession>